<name>A0A6S6SB99_9BACT</name>
<proteinExistence type="predicted"/>
<protein>
    <submittedName>
        <fullName evidence="1">Uncharacterized protein</fullName>
    </submittedName>
</protein>
<reference evidence="1" key="1">
    <citation type="submission" date="2020-01" db="EMBL/GenBank/DDBJ databases">
        <authorList>
            <person name="Meier V. D."/>
            <person name="Meier V D."/>
        </authorList>
    </citation>
    <scope>NUCLEOTIDE SEQUENCE</scope>
    <source>
        <strain evidence="1">HLG_WM_MAG_12</strain>
    </source>
</reference>
<gene>
    <name evidence="1" type="ORF">HELGO_WM10661</name>
</gene>
<dbReference type="EMBL" id="CACVAW010000002">
    <property type="protein sequence ID" value="CAA6800222.1"/>
    <property type="molecule type" value="Genomic_DNA"/>
</dbReference>
<dbReference type="AlphaFoldDB" id="A0A6S6SB99"/>
<accession>A0A6S6SB99</accession>
<evidence type="ECO:0000313" key="1">
    <source>
        <dbReference type="EMBL" id="CAA6800222.1"/>
    </source>
</evidence>
<organism evidence="1">
    <name type="scientific">uncultured Campylobacterales bacterium</name>
    <dbReference type="NCBI Taxonomy" id="352960"/>
    <lineage>
        <taxon>Bacteria</taxon>
        <taxon>Pseudomonadati</taxon>
        <taxon>Campylobacterota</taxon>
        <taxon>Epsilonproteobacteria</taxon>
        <taxon>Campylobacterales</taxon>
        <taxon>environmental samples</taxon>
    </lineage>
</organism>
<sequence length="38" mass="4442">MGIASKGDDCEKYVGEHEWYNIDNEYSGCYHCQIAKKR</sequence>